<dbReference type="Proteomes" id="UP001301769">
    <property type="component" value="Unassembled WGS sequence"/>
</dbReference>
<evidence type="ECO:0000256" key="1">
    <source>
        <dbReference type="ARBA" id="ARBA00023242"/>
    </source>
</evidence>
<accession>A0AAN7B6X3</accession>
<evidence type="ECO:0000259" key="3">
    <source>
        <dbReference type="PROSITE" id="PS50048"/>
    </source>
</evidence>
<name>A0AAN7B6X3_9PEZI</name>
<comment type="caution">
    <text evidence="4">The sequence shown here is derived from an EMBL/GenBank/DDBJ whole genome shotgun (WGS) entry which is preliminary data.</text>
</comment>
<dbReference type="CDD" id="cd00067">
    <property type="entry name" value="GAL4"/>
    <property type="match status" value="1"/>
</dbReference>
<dbReference type="EMBL" id="MU858177">
    <property type="protein sequence ID" value="KAK4210340.1"/>
    <property type="molecule type" value="Genomic_DNA"/>
</dbReference>
<dbReference type="SUPFAM" id="SSF57701">
    <property type="entry name" value="Zn2/Cys6 DNA-binding domain"/>
    <property type="match status" value="1"/>
</dbReference>
<feature type="compositionally biased region" description="Basic residues" evidence="2">
    <location>
        <begin position="84"/>
        <end position="94"/>
    </location>
</feature>
<dbReference type="SMART" id="SM00066">
    <property type="entry name" value="GAL4"/>
    <property type="match status" value="1"/>
</dbReference>
<reference evidence="4" key="2">
    <citation type="submission" date="2023-05" db="EMBL/GenBank/DDBJ databases">
        <authorList>
            <consortium name="Lawrence Berkeley National Laboratory"/>
            <person name="Steindorff A."/>
            <person name="Hensen N."/>
            <person name="Bonometti L."/>
            <person name="Westerberg I."/>
            <person name="Brannstrom I.O."/>
            <person name="Guillou S."/>
            <person name="Cros-Aarteil S."/>
            <person name="Calhoun S."/>
            <person name="Haridas S."/>
            <person name="Kuo A."/>
            <person name="Mondo S."/>
            <person name="Pangilinan J."/>
            <person name="Riley R."/>
            <person name="Labutti K."/>
            <person name="Andreopoulos B."/>
            <person name="Lipzen A."/>
            <person name="Chen C."/>
            <person name="Yanf M."/>
            <person name="Daum C."/>
            <person name="Ng V."/>
            <person name="Clum A."/>
            <person name="Ohm R."/>
            <person name="Martin F."/>
            <person name="Silar P."/>
            <person name="Natvig D."/>
            <person name="Lalanne C."/>
            <person name="Gautier V."/>
            <person name="Ament-Velasquez S.L."/>
            <person name="Kruys A."/>
            <person name="Hutchinson M.I."/>
            <person name="Powell A.J."/>
            <person name="Barry K."/>
            <person name="Miller A.N."/>
            <person name="Grigoriev I.V."/>
            <person name="Debuchy R."/>
            <person name="Gladieux P."/>
            <person name="Thoren M.H."/>
            <person name="Johannesson H."/>
        </authorList>
    </citation>
    <scope>NUCLEOTIDE SEQUENCE</scope>
    <source>
        <strain evidence="4">PSN293</strain>
    </source>
</reference>
<sequence>MFGTLRYDRESHHAEFIDRTDSFLGDAATEHAACDKCRLTKLRCTGQRSGCDRCSVRGVQCVYSATGSRGSSKASKADGSVNSKVKKPPQKRRDKLPTLKTPGLQKRRETVGGKRQATSLRNKIDEATANQDKRDSVLDGVYEPMAKTEQSEQDMDRDMQSPPVYRVADVLSTWSHGRDPVLDVHMPPSPAYDGLPDNMVMVTGISSYHDPNQDGSVDDGSFAFFTSESPLPTPSESSPSSWAPSSEATSPMFTDSPASPQSDTTGLRMPFTVETDDQNINRCNCLSVISSMLEELDDLVYPLIHTITKPEVLALPCPSGSPNLDSAPTPTVDQMLGSLKTQMANANNVVQCSVCQNRGEHISLLIRACETMVRFAERIVLAYLGKRTQETTFGSARTGMLVPDSTPPPTPAASPSDGITMLHSVASDSHACGTASGLGSINPAILETCYPSSRPDPTTGANFTKDNLSGFINIQTHHLSNGDMFFGGYKTDPSEYEALMNLLIGLQLKGLVVLLASLLRQHPQGASTSVSLTTKQIARLHAAEGVVRGLIVRLEGTPQGFFTCT</sequence>
<evidence type="ECO:0000313" key="5">
    <source>
        <dbReference type="Proteomes" id="UP001301769"/>
    </source>
</evidence>
<keyword evidence="5" id="KW-1185">Reference proteome</keyword>
<dbReference type="GO" id="GO:0008270">
    <property type="term" value="F:zinc ion binding"/>
    <property type="evidence" value="ECO:0007669"/>
    <property type="project" value="InterPro"/>
</dbReference>
<evidence type="ECO:0000256" key="2">
    <source>
        <dbReference type="SAM" id="MobiDB-lite"/>
    </source>
</evidence>
<organism evidence="4 5">
    <name type="scientific">Rhypophila decipiens</name>
    <dbReference type="NCBI Taxonomy" id="261697"/>
    <lineage>
        <taxon>Eukaryota</taxon>
        <taxon>Fungi</taxon>
        <taxon>Dikarya</taxon>
        <taxon>Ascomycota</taxon>
        <taxon>Pezizomycotina</taxon>
        <taxon>Sordariomycetes</taxon>
        <taxon>Sordariomycetidae</taxon>
        <taxon>Sordariales</taxon>
        <taxon>Naviculisporaceae</taxon>
        <taxon>Rhypophila</taxon>
    </lineage>
</organism>
<dbReference type="PROSITE" id="PS50048">
    <property type="entry name" value="ZN2_CY6_FUNGAL_2"/>
    <property type="match status" value="1"/>
</dbReference>
<feature type="compositionally biased region" description="Polar residues" evidence="2">
    <location>
        <begin position="65"/>
        <end position="74"/>
    </location>
</feature>
<protein>
    <recommendedName>
        <fullName evidence="3">Zn(2)-C6 fungal-type domain-containing protein</fullName>
    </recommendedName>
</protein>
<proteinExistence type="predicted"/>
<feature type="compositionally biased region" description="Polar residues" evidence="2">
    <location>
        <begin position="252"/>
        <end position="265"/>
    </location>
</feature>
<feature type="region of interest" description="Disordered" evidence="2">
    <location>
        <begin position="225"/>
        <end position="265"/>
    </location>
</feature>
<dbReference type="Pfam" id="PF00172">
    <property type="entry name" value="Zn_clus"/>
    <property type="match status" value="1"/>
</dbReference>
<feature type="region of interest" description="Disordered" evidence="2">
    <location>
        <begin position="65"/>
        <end position="119"/>
    </location>
</feature>
<dbReference type="InterPro" id="IPR001138">
    <property type="entry name" value="Zn2Cys6_DnaBD"/>
</dbReference>
<feature type="domain" description="Zn(2)-C6 fungal-type" evidence="3">
    <location>
        <begin position="33"/>
        <end position="63"/>
    </location>
</feature>
<dbReference type="Gene3D" id="4.10.240.10">
    <property type="entry name" value="Zn(2)-C6 fungal-type DNA-binding domain"/>
    <property type="match status" value="1"/>
</dbReference>
<feature type="compositionally biased region" description="Low complexity" evidence="2">
    <location>
        <begin position="226"/>
        <end position="251"/>
    </location>
</feature>
<dbReference type="PROSITE" id="PS00463">
    <property type="entry name" value="ZN2_CY6_FUNGAL_1"/>
    <property type="match status" value="1"/>
</dbReference>
<dbReference type="InterPro" id="IPR036864">
    <property type="entry name" value="Zn2-C6_fun-type_DNA-bd_sf"/>
</dbReference>
<reference evidence="4" key="1">
    <citation type="journal article" date="2023" name="Mol. Phylogenet. Evol.">
        <title>Genome-scale phylogeny and comparative genomics of the fungal order Sordariales.</title>
        <authorList>
            <person name="Hensen N."/>
            <person name="Bonometti L."/>
            <person name="Westerberg I."/>
            <person name="Brannstrom I.O."/>
            <person name="Guillou S."/>
            <person name="Cros-Aarteil S."/>
            <person name="Calhoun S."/>
            <person name="Haridas S."/>
            <person name="Kuo A."/>
            <person name="Mondo S."/>
            <person name="Pangilinan J."/>
            <person name="Riley R."/>
            <person name="LaButti K."/>
            <person name="Andreopoulos B."/>
            <person name="Lipzen A."/>
            <person name="Chen C."/>
            <person name="Yan M."/>
            <person name="Daum C."/>
            <person name="Ng V."/>
            <person name="Clum A."/>
            <person name="Steindorff A."/>
            <person name="Ohm R.A."/>
            <person name="Martin F."/>
            <person name="Silar P."/>
            <person name="Natvig D.O."/>
            <person name="Lalanne C."/>
            <person name="Gautier V."/>
            <person name="Ament-Velasquez S.L."/>
            <person name="Kruys A."/>
            <person name="Hutchinson M.I."/>
            <person name="Powell A.J."/>
            <person name="Barry K."/>
            <person name="Miller A.N."/>
            <person name="Grigoriev I.V."/>
            <person name="Debuchy R."/>
            <person name="Gladieux P."/>
            <person name="Hiltunen Thoren M."/>
            <person name="Johannesson H."/>
        </authorList>
    </citation>
    <scope>NUCLEOTIDE SEQUENCE</scope>
    <source>
        <strain evidence="4">PSN293</strain>
    </source>
</reference>
<dbReference type="AlphaFoldDB" id="A0AAN7B6X3"/>
<gene>
    <name evidence="4" type="ORF">QBC37DRAFT_35698</name>
</gene>
<dbReference type="GO" id="GO:0000981">
    <property type="term" value="F:DNA-binding transcription factor activity, RNA polymerase II-specific"/>
    <property type="evidence" value="ECO:0007669"/>
    <property type="project" value="InterPro"/>
</dbReference>
<evidence type="ECO:0000313" key="4">
    <source>
        <dbReference type="EMBL" id="KAK4210340.1"/>
    </source>
</evidence>
<keyword evidence="1" id="KW-0539">Nucleus</keyword>